<comment type="caution">
    <text evidence="1">The sequence shown here is derived from an EMBL/GenBank/DDBJ whole genome shotgun (WGS) entry which is preliminary data.</text>
</comment>
<dbReference type="EMBL" id="BJYS01000024">
    <property type="protein sequence ID" value="GEO05539.1"/>
    <property type="molecule type" value="Genomic_DNA"/>
</dbReference>
<dbReference type="AlphaFoldDB" id="A0A512B0Q5"/>
<evidence type="ECO:0000313" key="1">
    <source>
        <dbReference type="EMBL" id="GEO05539.1"/>
    </source>
</evidence>
<sequence>MKEVIKKYIPNIISESKLSEAELEDAFIKYRTRLDSLVQIQNSPDKPHCLFDWVLLAKRGDEKAISFLMYLESEVFELLERTEQKFHNQIRGTIKKIVSSIDTNVEIPNNPKYLNFIGEIVGLNHIIYSAGERFKLKAIEQKMPNPKRADFVFYDKELDDEIYVDFVSIHNIDTKKLSNDDDLISFLEGRFNRKLESKTPNLDENFHRIKLKDGKEVNFAILPLIWTEICDLIPFKSAFKKIDNKYANVFSCLSLLPQLFDDGTITYNICRVSDILDCWKEQINT</sequence>
<evidence type="ECO:0000313" key="2">
    <source>
        <dbReference type="Proteomes" id="UP000321532"/>
    </source>
</evidence>
<proteinExistence type="predicted"/>
<keyword evidence="2" id="KW-1185">Reference proteome</keyword>
<organism evidence="1 2">
    <name type="scientific">Adhaeribacter aerolatus</name>
    <dbReference type="NCBI Taxonomy" id="670289"/>
    <lineage>
        <taxon>Bacteria</taxon>
        <taxon>Pseudomonadati</taxon>
        <taxon>Bacteroidota</taxon>
        <taxon>Cytophagia</taxon>
        <taxon>Cytophagales</taxon>
        <taxon>Hymenobacteraceae</taxon>
        <taxon>Adhaeribacter</taxon>
    </lineage>
</organism>
<dbReference type="RefSeq" id="WP_146899742.1">
    <property type="nucleotide sequence ID" value="NZ_BJYS01000024.1"/>
</dbReference>
<accession>A0A512B0Q5</accession>
<protein>
    <submittedName>
        <fullName evidence="1">Uncharacterized protein</fullName>
    </submittedName>
</protein>
<name>A0A512B0Q5_9BACT</name>
<reference evidence="1 2" key="1">
    <citation type="submission" date="2019-07" db="EMBL/GenBank/DDBJ databases">
        <title>Whole genome shotgun sequence of Adhaeribacter aerolatus NBRC 106133.</title>
        <authorList>
            <person name="Hosoyama A."/>
            <person name="Uohara A."/>
            <person name="Ohji S."/>
            <person name="Ichikawa N."/>
        </authorList>
    </citation>
    <scope>NUCLEOTIDE SEQUENCE [LARGE SCALE GENOMIC DNA]</scope>
    <source>
        <strain evidence="1 2">NBRC 106133</strain>
    </source>
</reference>
<dbReference type="OrthoDB" id="1416476at2"/>
<dbReference type="Proteomes" id="UP000321532">
    <property type="component" value="Unassembled WGS sequence"/>
</dbReference>
<gene>
    <name evidence="1" type="ORF">AAE02nite_32030</name>
</gene>